<proteinExistence type="predicted"/>
<comment type="caution">
    <text evidence="4">The sequence shown here is derived from an EMBL/GenBank/DDBJ whole genome shotgun (WGS) entry which is preliminary data.</text>
</comment>
<evidence type="ECO:0000313" key="4">
    <source>
        <dbReference type="EMBL" id="GMN34430.1"/>
    </source>
</evidence>
<dbReference type="EMBL" id="BTGU01002125">
    <property type="protein sequence ID" value="GMN34354.1"/>
    <property type="molecule type" value="Genomic_DNA"/>
</dbReference>
<protein>
    <submittedName>
        <fullName evidence="4">Uncharacterized protein</fullName>
    </submittedName>
</protein>
<keyword evidence="5" id="KW-1185">Reference proteome</keyword>
<dbReference type="EMBL" id="BTGU01002127">
    <property type="protein sequence ID" value="GMN34399.1"/>
    <property type="molecule type" value="Genomic_DNA"/>
</dbReference>
<organism evidence="4 5">
    <name type="scientific">Ficus carica</name>
    <name type="common">Common fig</name>
    <dbReference type="NCBI Taxonomy" id="3494"/>
    <lineage>
        <taxon>Eukaryota</taxon>
        <taxon>Viridiplantae</taxon>
        <taxon>Streptophyta</taxon>
        <taxon>Embryophyta</taxon>
        <taxon>Tracheophyta</taxon>
        <taxon>Spermatophyta</taxon>
        <taxon>Magnoliopsida</taxon>
        <taxon>eudicotyledons</taxon>
        <taxon>Gunneridae</taxon>
        <taxon>Pentapetalae</taxon>
        <taxon>rosids</taxon>
        <taxon>fabids</taxon>
        <taxon>Rosales</taxon>
        <taxon>Moraceae</taxon>
        <taxon>Ficeae</taxon>
        <taxon>Ficus</taxon>
    </lineage>
</organism>
<dbReference type="AlphaFoldDB" id="A0AA87ZK27"/>
<sequence>MTASVEVLGAPEASDEALGSHVAHNGVGRGLGRLVATANAKVASPKAGWMWACRLCRDWAWALLFRGVTSCSGVEKG</sequence>
<evidence type="ECO:0000313" key="2">
    <source>
        <dbReference type="EMBL" id="GMN34354.1"/>
    </source>
</evidence>
<dbReference type="EMBL" id="BTGU01002128">
    <property type="protein sequence ID" value="GMN34430.1"/>
    <property type="molecule type" value="Genomic_DNA"/>
</dbReference>
<name>A0AA87ZK27_FICCA</name>
<accession>A0AA87ZK27</accession>
<evidence type="ECO:0000313" key="3">
    <source>
        <dbReference type="EMBL" id="GMN34399.1"/>
    </source>
</evidence>
<reference evidence="4" key="1">
    <citation type="submission" date="2023-07" db="EMBL/GenBank/DDBJ databases">
        <title>draft genome sequence of fig (Ficus carica).</title>
        <authorList>
            <person name="Takahashi T."/>
            <person name="Nishimura K."/>
        </authorList>
    </citation>
    <scope>NUCLEOTIDE SEQUENCE</scope>
</reference>
<evidence type="ECO:0000313" key="1">
    <source>
        <dbReference type="EMBL" id="GMN34328.1"/>
    </source>
</evidence>
<gene>
    <name evidence="1" type="ORF">TIFTF001_042029</name>
    <name evidence="2" type="ORF">TIFTF001_042037</name>
    <name evidence="3" type="ORF">TIFTF001_042046</name>
    <name evidence="4" type="ORF">TIFTF001_042054</name>
</gene>
<dbReference type="Proteomes" id="UP001187192">
    <property type="component" value="Unassembled WGS sequence"/>
</dbReference>
<dbReference type="EMBL" id="BTGU01002124">
    <property type="protein sequence ID" value="GMN34328.1"/>
    <property type="molecule type" value="Genomic_DNA"/>
</dbReference>
<evidence type="ECO:0000313" key="5">
    <source>
        <dbReference type="Proteomes" id="UP001187192"/>
    </source>
</evidence>